<evidence type="ECO:0000256" key="5">
    <source>
        <dbReference type="ARBA" id="ARBA00023040"/>
    </source>
</evidence>
<dbReference type="InterPro" id="IPR017978">
    <property type="entry name" value="GPCR_3_C"/>
</dbReference>
<dbReference type="InterPro" id="IPR050726">
    <property type="entry name" value="mGluR"/>
</dbReference>
<dbReference type="Gene3D" id="3.40.50.2300">
    <property type="match status" value="2"/>
</dbReference>
<dbReference type="PRINTS" id="PR00248">
    <property type="entry name" value="GPCRMGR"/>
</dbReference>
<evidence type="ECO:0000313" key="13">
    <source>
        <dbReference type="Proteomes" id="UP001652625"/>
    </source>
</evidence>
<dbReference type="Pfam" id="PF00003">
    <property type="entry name" value="7tm_3"/>
    <property type="match status" value="1"/>
</dbReference>
<protein>
    <submittedName>
        <fullName evidence="14">Extracellular calcium-sensing receptor</fullName>
    </submittedName>
</protein>
<evidence type="ECO:0000256" key="8">
    <source>
        <dbReference type="ARBA" id="ARBA00023180"/>
    </source>
</evidence>
<feature type="transmembrane region" description="Helical" evidence="10">
    <location>
        <begin position="541"/>
        <end position="562"/>
    </location>
</feature>
<keyword evidence="9" id="KW-0807">Transducer</keyword>
<evidence type="ECO:0000256" key="2">
    <source>
        <dbReference type="ARBA" id="ARBA00022475"/>
    </source>
</evidence>
<name>A0ABM4CBG1_HYDVU</name>
<evidence type="ECO:0000256" key="7">
    <source>
        <dbReference type="ARBA" id="ARBA00023170"/>
    </source>
</evidence>
<keyword evidence="8" id="KW-0325">Glycoprotein</keyword>
<keyword evidence="7 14" id="KW-0675">Receptor</keyword>
<evidence type="ECO:0000256" key="9">
    <source>
        <dbReference type="ARBA" id="ARBA00023224"/>
    </source>
</evidence>
<dbReference type="RefSeq" id="XP_065659007.1">
    <property type="nucleotide sequence ID" value="XM_065802935.1"/>
</dbReference>
<dbReference type="InterPro" id="IPR038550">
    <property type="entry name" value="GPCR_3_9-Cys_sf"/>
</dbReference>
<keyword evidence="11" id="KW-0732">Signal</keyword>
<dbReference type="InterPro" id="IPR001828">
    <property type="entry name" value="ANF_lig-bd_rcpt"/>
</dbReference>
<dbReference type="InterPro" id="IPR011500">
    <property type="entry name" value="GPCR_3_9-Cys_dom"/>
</dbReference>
<dbReference type="InterPro" id="IPR000337">
    <property type="entry name" value="GPCR_3"/>
</dbReference>
<dbReference type="Pfam" id="PF01094">
    <property type="entry name" value="ANF_receptor"/>
    <property type="match status" value="1"/>
</dbReference>
<evidence type="ECO:0000256" key="4">
    <source>
        <dbReference type="ARBA" id="ARBA00022989"/>
    </source>
</evidence>
<evidence type="ECO:0000256" key="10">
    <source>
        <dbReference type="SAM" id="Phobius"/>
    </source>
</evidence>
<feature type="transmembrane region" description="Helical" evidence="10">
    <location>
        <begin position="574"/>
        <end position="596"/>
    </location>
</feature>
<comment type="subcellular location">
    <subcellularLocation>
        <location evidence="1">Cell membrane</location>
        <topology evidence="1">Multi-pass membrane protein</topology>
    </subcellularLocation>
</comment>
<evidence type="ECO:0000256" key="1">
    <source>
        <dbReference type="ARBA" id="ARBA00004651"/>
    </source>
</evidence>
<dbReference type="PANTHER" id="PTHR24060">
    <property type="entry name" value="METABOTROPIC GLUTAMATE RECEPTOR"/>
    <property type="match status" value="1"/>
</dbReference>
<sequence length="841" mass="96280">MYIWLFFGLFVLCENCMDINTESAIKGKFTIVGLFPMNCSTSDNINKLTFGWMEALKYTVNEANMSLNNTIFDYVIYDTLDSSNMEKLSFAVLDALLFNNNYACNCSISNRKLKLGNILGFVGPAESSSSIYVNDLISPFEKIPIISYAATSLELEDRSLFPHFFRTITPDKYQALFISDILKKFGWSYISVVALDNSYGRAGVEQLSQVILKNGICIDNYFTLSETFDETKYFEIIDKLITSVAKVVVYWGTFKPLQDLLLVTQSRNLTNHTWLISESAGKNFWFLEFNKMHTNNIFLVVQTEGIDKVFNEYFLSLTYENASEWLKVAFENYGINETTSNFSLKNISQVFDLSGVSFVQDAAKVLINAFLLYQSNFSNNQNDTEFQTINDRVKFIEYIKKISFSILGNTKTFSFDSNQNPQSPAYFELYSVDVSSFVLAATWSLSNLNITNNETVKFDQIKSICSTPCNSGEKKLASLINSCCWDCVPCSENTVATFPDENCTKCEEENNFFSNSDKSLCIKLKRIYWNFKSNQEIIQQVITLLLSIFGVVTALIFIFTFIKMKSTPIVRSSHYPLSLVQMTMHLLMFAITFLAFGEESNMKCIIRIYLGGFLHVSIVTILFVKIIRTVKIFEYGLQCKSMTSDEKLYLKSKTAILLVFVPSTYITIIFVVHYSRYAVNVSDVQDMTSFTVQKYCDSISFSTIHLCFLLVLSFFCGIPTFKGRNLPCKYNENKCIAYSLFLSNIVWSVMVGIIQSNLNSTNKTFVYCLLKNLTSFLLLVILFFNKIKTIWIHPEQNTREYFDKNRFKTSLSNDTRCFVLSNKNSDIEESISDEIHFTDNV</sequence>
<keyword evidence="13" id="KW-1185">Reference proteome</keyword>
<feature type="transmembrane region" description="Helical" evidence="10">
    <location>
        <begin position="735"/>
        <end position="758"/>
    </location>
</feature>
<gene>
    <name evidence="14" type="primary">LOC124817518</name>
</gene>
<evidence type="ECO:0000256" key="3">
    <source>
        <dbReference type="ARBA" id="ARBA00022692"/>
    </source>
</evidence>
<keyword evidence="3 10" id="KW-0812">Transmembrane</keyword>
<dbReference type="PROSITE" id="PS50259">
    <property type="entry name" value="G_PROTEIN_RECEP_F3_4"/>
    <property type="match status" value="1"/>
</dbReference>
<dbReference type="Proteomes" id="UP001652625">
    <property type="component" value="Chromosome 08"/>
</dbReference>
<proteinExistence type="predicted"/>
<feature type="transmembrane region" description="Helical" evidence="10">
    <location>
        <begin position="764"/>
        <end position="784"/>
    </location>
</feature>
<accession>A0ABM4CBG1</accession>
<evidence type="ECO:0000259" key="12">
    <source>
        <dbReference type="PROSITE" id="PS50259"/>
    </source>
</evidence>
<dbReference type="Pfam" id="PF07562">
    <property type="entry name" value="NCD3G"/>
    <property type="match status" value="1"/>
</dbReference>
<dbReference type="InterPro" id="IPR028082">
    <property type="entry name" value="Peripla_BP_I"/>
</dbReference>
<keyword evidence="4 10" id="KW-1133">Transmembrane helix</keyword>
<dbReference type="GeneID" id="124817518"/>
<dbReference type="Gene3D" id="2.10.50.30">
    <property type="entry name" value="GPCR, family 3, nine cysteines domain"/>
    <property type="match status" value="1"/>
</dbReference>
<feature type="domain" description="G-protein coupled receptors family 3 profile" evidence="12">
    <location>
        <begin position="539"/>
        <end position="806"/>
    </location>
</feature>
<evidence type="ECO:0000313" key="14">
    <source>
        <dbReference type="RefSeq" id="XP_065659007.1"/>
    </source>
</evidence>
<feature type="chain" id="PRO_5047512673" evidence="11">
    <location>
        <begin position="17"/>
        <end position="841"/>
    </location>
</feature>
<feature type="transmembrane region" description="Helical" evidence="10">
    <location>
        <begin position="655"/>
        <end position="679"/>
    </location>
</feature>
<reference evidence="14" key="1">
    <citation type="submission" date="2025-08" db="UniProtKB">
        <authorList>
            <consortium name="RefSeq"/>
        </authorList>
    </citation>
    <scope>IDENTIFICATION</scope>
</reference>
<keyword evidence="5" id="KW-0297">G-protein coupled receptor</keyword>
<feature type="transmembrane region" description="Helical" evidence="10">
    <location>
        <begin position="608"/>
        <end position="627"/>
    </location>
</feature>
<dbReference type="SUPFAM" id="SSF53822">
    <property type="entry name" value="Periplasmic binding protein-like I"/>
    <property type="match status" value="1"/>
</dbReference>
<feature type="transmembrane region" description="Helical" evidence="10">
    <location>
        <begin position="699"/>
        <end position="723"/>
    </location>
</feature>
<feature type="signal peptide" evidence="11">
    <location>
        <begin position="1"/>
        <end position="16"/>
    </location>
</feature>
<evidence type="ECO:0000256" key="11">
    <source>
        <dbReference type="SAM" id="SignalP"/>
    </source>
</evidence>
<keyword evidence="2" id="KW-1003">Cell membrane</keyword>
<evidence type="ECO:0000256" key="6">
    <source>
        <dbReference type="ARBA" id="ARBA00023136"/>
    </source>
</evidence>
<organism evidence="13 14">
    <name type="scientific">Hydra vulgaris</name>
    <name type="common">Hydra</name>
    <name type="synonym">Hydra attenuata</name>
    <dbReference type="NCBI Taxonomy" id="6087"/>
    <lineage>
        <taxon>Eukaryota</taxon>
        <taxon>Metazoa</taxon>
        <taxon>Cnidaria</taxon>
        <taxon>Hydrozoa</taxon>
        <taxon>Hydroidolina</taxon>
        <taxon>Anthoathecata</taxon>
        <taxon>Aplanulata</taxon>
        <taxon>Hydridae</taxon>
        <taxon>Hydra</taxon>
    </lineage>
</organism>
<keyword evidence="6 10" id="KW-0472">Membrane</keyword>